<proteinExistence type="predicted"/>
<feature type="domain" description="Carrier" evidence="2">
    <location>
        <begin position="327"/>
        <end position="408"/>
    </location>
</feature>
<accession>A0ABN0UZZ0</accession>
<dbReference type="SUPFAM" id="SSF47336">
    <property type="entry name" value="ACP-like"/>
    <property type="match status" value="1"/>
</dbReference>
<organism evidence="3 4">
    <name type="scientific">Streptomyces polychromogenes</name>
    <dbReference type="NCBI Taxonomy" id="67342"/>
    <lineage>
        <taxon>Bacteria</taxon>
        <taxon>Bacillati</taxon>
        <taxon>Actinomycetota</taxon>
        <taxon>Actinomycetes</taxon>
        <taxon>Kitasatosporales</taxon>
        <taxon>Streptomycetaceae</taxon>
        <taxon>Streptomyces</taxon>
    </lineage>
</organism>
<evidence type="ECO:0000313" key="4">
    <source>
        <dbReference type="Proteomes" id="UP001501867"/>
    </source>
</evidence>
<gene>
    <name evidence="3" type="ORF">GCM10010302_02570</name>
</gene>
<dbReference type="EMBL" id="BAAABV010000002">
    <property type="protein sequence ID" value="GAA0268331.1"/>
    <property type="molecule type" value="Genomic_DNA"/>
</dbReference>
<reference evidence="3 4" key="1">
    <citation type="journal article" date="2019" name="Int. J. Syst. Evol. Microbiol.">
        <title>The Global Catalogue of Microorganisms (GCM) 10K type strain sequencing project: providing services to taxonomists for standard genome sequencing and annotation.</title>
        <authorList>
            <consortium name="The Broad Institute Genomics Platform"/>
            <consortium name="The Broad Institute Genome Sequencing Center for Infectious Disease"/>
            <person name="Wu L."/>
            <person name="Ma J."/>
        </authorList>
    </citation>
    <scope>NUCLEOTIDE SEQUENCE [LARGE SCALE GENOMIC DNA]</scope>
    <source>
        <strain evidence="3 4">JCM 4505</strain>
    </source>
</reference>
<feature type="region of interest" description="Disordered" evidence="1">
    <location>
        <begin position="302"/>
        <end position="326"/>
    </location>
</feature>
<protein>
    <recommendedName>
        <fullName evidence="2">Carrier domain-containing protein</fullName>
    </recommendedName>
</protein>
<dbReference type="InterPro" id="IPR036736">
    <property type="entry name" value="ACP-like_sf"/>
</dbReference>
<dbReference type="RefSeq" id="WP_344150883.1">
    <property type="nucleotide sequence ID" value="NZ_BAAABV010000002.1"/>
</dbReference>
<dbReference type="InterPro" id="IPR009081">
    <property type="entry name" value="PP-bd_ACP"/>
</dbReference>
<dbReference type="Proteomes" id="UP001501867">
    <property type="component" value="Unassembled WGS sequence"/>
</dbReference>
<evidence type="ECO:0000313" key="3">
    <source>
        <dbReference type="EMBL" id="GAA0268331.1"/>
    </source>
</evidence>
<dbReference type="Gene3D" id="1.10.1200.10">
    <property type="entry name" value="ACP-like"/>
    <property type="match status" value="1"/>
</dbReference>
<feature type="compositionally biased region" description="Basic and acidic residues" evidence="1">
    <location>
        <begin position="308"/>
        <end position="325"/>
    </location>
</feature>
<name>A0ABN0UZZ0_9ACTN</name>
<dbReference type="PROSITE" id="PS50075">
    <property type="entry name" value="CARRIER"/>
    <property type="match status" value="1"/>
</dbReference>
<sequence>MTAPTTPVAAAAFREVGIGTAEQVHSAELDCVQANLAVLADHHHGPATHLRMGAETVFRPRSSGTGGLPTVEPTLDAHLATAARVLGLAVHAYTVGADAAEILEQAERTGETVYVVADAFHLPWVPYHRRQHMSHSFLLSFDGTSVLVTDAYRNVTPWGEAQPGQWRMTPAEFAATLPDAAVAVLLRPVALPAAPAPSATHGGPAEVGLYMSRYASHPDRVEALRRLCLETWLLARTRKLAVRYRAAAGLPERPGTREWLRSWDALCEQVFLACRRVERGRAEPVGALDRLAGLLAAEPGHVAGPAGGREEHTEHEEGRREHDEAGDGVGTALYDLVARTAATLLGTDVRTLSDSTSLDTLPGFTSFLAVELVERLETDLGIEFDAADLVPEVICRLDGLVAAVRRSGPATRKDPA</sequence>
<dbReference type="Pfam" id="PF00550">
    <property type="entry name" value="PP-binding"/>
    <property type="match status" value="1"/>
</dbReference>
<keyword evidence="4" id="KW-1185">Reference proteome</keyword>
<comment type="caution">
    <text evidence="3">The sequence shown here is derived from an EMBL/GenBank/DDBJ whole genome shotgun (WGS) entry which is preliminary data.</text>
</comment>
<evidence type="ECO:0000256" key="1">
    <source>
        <dbReference type="SAM" id="MobiDB-lite"/>
    </source>
</evidence>
<evidence type="ECO:0000259" key="2">
    <source>
        <dbReference type="PROSITE" id="PS50075"/>
    </source>
</evidence>